<evidence type="ECO:0000313" key="5">
    <source>
        <dbReference type="Proteomes" id="UP000278746"/>
    </source>
</evidence>
<dbReference type="RefSeq" id="WP_122901727.1">
    <property type="nucleotide sequence ID" value="NZ_RHIB01000004.1"/>
</dbReference>
<dbReference type="Pfam" id="PF01048">
    <property type="entry name" value="PNP_UDP_1"/>
    <property type="match status" value="1"/>
</dbReference>
<dbReference type="Proteomes" id="UP000278746">
    <property type="component" value="Unassembled WGS sequence"/>
</dbReference>
<feature type="domain" description="Nucleoside phosphorylase" evidence="3">
    <location>
        <begin position="20"/>
        <end position="212"/>
    </location>
</feature>
<dbReference type="InterPro" id="IPR019963">
    <property type="entry name" value="FL_hydrolase_MqnB"/>
</dbReference>
<name>A0A3M7TMH7_9BACI</name>
<keyword evidence="4" id="KW-0326">Glycosidase</keyword>
<comment type="catalytic activity">
    <reaction evidence="1">
        <text>futalosine + H2O = dehypoxanthine futalosine + hypoxanthine</text>
        <dbReference type="Rhea" id="RHEA:25904"/>
        <dbReference type="ChEBI" id="CHEBI:15377"/>
        <dbReference type="ChEBI" id="CHEBI:17368"/>
        <dbReference type="ChEBI" id="CHEBI:58863"/>
        <dbReference type="ChEBI" id="CHEBI:58864"/>
        <dbReference type="EC" id="3.2.2.26"/>
    </reaction>
</comment>
<dbReference type="SUPFAM" id="SSF53167">
    <property type="entry name" value="Purine and uridine phosphorylases"/>
    <property type="match status" value="1"/>
</dbReference>
<evidence type="ECO:0000256" key="1">
    <source>
        <dbReference type="HAMAP-Rule" id="MF_00991"/>
    </source>
</evidence>
<keyword evidence="1" id="KW-0474">Menaquinone biosynthesis</keyword>
<dbReference type="UniPathway" id="UPA00079"/>
<comment type="similarity">
    <text evidence="1">Belongs to the PNP/UDP phosphorylase family. Futalosine hydrolase subfamily.</text>
</comment>
<protein>
    <recommendedName>
        <fullName evidence="1 2">Futalosine hydrolase</fullName>
        <shortName evidence="1">FL hydrolase</shortName>
        <ecNumber evidence="1 2">3.2.2.26</ecNumber>
    </recommendedName>
    <alternativeName>
        <fullName evidence="1">Futalosine nucleosidase</fullName>
    </alternativeName>
    <alternativeName>
        <fullName evidence="1">Menaquinone biosynthetic enzyme MqnB</fullName>
    </alternativeName>
</protein>
<dbReference type="CDD" id="cd17766">
    <property type="entry name" value="futalosine_nucleosidase_MqnB"/>
    <property type="match status" value="1"/>
</dbReference>
<dbReference type="InterPro" id="IPR035994">
    <property type="entry name" value="Nucleoside_phosphorylase_sf"/>
</dbReference>
<dbReference type="GO" id="GO:0019284">
    <property type="term" value="P:L-methionine salvage from S-adenosylmethionine"/>
    <property type="evidence" value="ECO:0007669"/>
    <property type="project" value="TreeGrafter"/>
</dbReference>
<dbReference type="InterPro" id="IPR000845">
    <property type="entry name" value="Nucleoside_phosphorylase_d"/>
</dbReference>
<dbReference type="GO" id="GO:0009116">
    <property type="term" value="P:nucleoside metabolic process"/>
    <property type="evidence" value="ECO:0007669"/>
    <property type="project" value="InterPro"/>
</dbReference>
<evidence type="ECO:0000256" key="2">
    <source>
        <dbReference type="NCBIfam" id="TIGR03664"/>
    </source>
</evidence>
<dbReference type="OrthoDB" id="9788270at2"/>
<dbReference type="GO" id="GO:0008930">
    <property type="term" value="F:methylthioadenosine nucleosidase activity"/>
    <property type="evidence" value="ECO:0007669"/>
    <property type="project" value="TreeGrafter"/>
</dbReference>
<dbReference type="Gene3D" id="3.40.50.1580">
    <property type="entry name" value="Nucleoside phosphorylase domain"/>
    <property type="match status" value="1"/>
</dbReference>
<dbReference type="EC" id="3.2.2.26" evidence="1 2"/>
<evidence type="ECO:0000259" key="3">
    <source>
        <dbReference type="Pfam" id="PF01048"/>
    </source>
</evidence>
<dbReference type="AlphaFoldDB" id="A0A3M7TMH7"/>
<dbReference type="PANTHER" id="PTHR46832:SF2">
    <property type="entry name" value="FUTALOSINE HYDROLASE"/>
    <property type="match status" value="1"/>
</dbReference>
<dbReference type="HAMAP" id="MF_00991">
    <property type="entry name" value="MqnB"/>
    <property type="match status" value="1"/>
</dbReference>
<keyword evidence="5" id="KW-1185">Reference proteome</keyword>
<reference evidence="4 5" key="1">
    <citation type="submission" date="2018-10" db="EMBL/GenBank/DDBJ databases">
        <title>Bacillus Keqinensis sp. nov., a moderately halophilic bacterium isolated from a saline-alkaline lake.</title>
        <authorList>
            <person name="Wang H."/>
        </authorList>
    </citation>
    <scope>NUCLEOTIDE SEQUENCE [LARGE SCALE GENOMIC DNA]</scope>
    <source>
        <strain evidence="4 5">KQ-3</strain>
    </source>
</reference>
<accession>A0A3M7TMH7</accession>
<evidence type="ECO:0000313" key="4">
    <source>
        <dbReference type="EMBL" id="RNA66282.1"/>
    </source>
</evidence>
<dbReference type="GO" id="GO:0005829">
    <property type="term" value="C:cytosol"/>
    <property type="evidence" value="ECO:0007669"/>
    <property type="project" value="TreeGrafter"/>
</dbReference>
<dbReference type="GO" id="GO:0008782">
    <property type="term" value="F:adenosylhomocysteine nucleosidase activity"/>
    <property type="evidence" value="ECO:0007669"/>
    <property type="project" value="TreeGrafter"/>
</dbReference>
<proteinExistence type="inferred from homology"/>
<dbReference type="NCBIfam" id="TIGR03664">
    <property type="entry name" value="fut_nucase"/>
    <property type="match status" value="1"/>
</dbReference>
<organism evidence="4 5">
    <name type="scientific">Alteribacter keqinensis</name>
    <dbReference type="NCBI Taxonomy" id="2483800"/>
    <lineage>
        <taxon>Bacteria</taxon>
        <taxon>Bacillati</taxon>
        <taxon>Bacillota</taxon>
        <taxon>Bacilli</taxon>
        <taxon>Bacillales</taxon>
        <taxon>Bacillaceae</taxon>
        <taxon>Alteribacter</taxon>
    </lineage>
</organism>
<gene>
    <name evidence="1" type="primary">mqnB</name>
    <name evidence="4" type="ORF">EBO34_19365</name>
</gene>
<keyword evidence="1 4" id="KW-0378">Hydrolase</keyword>
<dbReference type="NCBIfam" id="NF006087">
    <property type="entry name" value="PRK08236.1"/>
    <property type="match status" value="1"/>
</dbReference>
<comment type="caution">
    <text evidence="4">The sequence shown here is derived from an EMBL/GenBank/DDBJ whole genome shotgun (WGS) entry which is preliminary data.</text>
</comment>
<dbReference type="EMBL" id="RHIB01000004">
    <property type="protein sequence ID" value="RNA66282.1"/>
    <property type="molecule type" value="Genomic_DNA"/>
</dbReference>
<comment type="pathway">
    <text evidence="1">Quinol/quinone metabolism; menaquinone biosynthesis.</text>
</comment>
<comment type="function">
    <text evidence="1">Catalyzes the hydrolysis of futalosine (FL) to dehypoxanthine futalosine (DHFL) and hypoxanthine, a step in the biosynthesis of menaquinone (MK, vitamin K2).</text>
</comment>
<dbReference type="GO" id="GO:0009234">
    <property type="term" value="P:menaquinone biosynthetic process"/>
    <property type="evidence" value="ECO:0007669"/>
    <property type="project" value="UniProtKB-UniRule"/>
</dbReference>
<dbReference type="PANTHER" id="PTHR46832">
    <property type="entry name" value="5'-METHYLTHIOADENOSINE/S-ADENOSYLHOMOCYSTEINE NUCLEOSIDASE"/>
    <property type="match status" value="1"/>
</dbReference>
<sequence>MTNILIVTSVDAEKTAAEAGLKGDSRFHVISGGVGIAAASASTATALAARSYNLVINMGIGGGFIGRAAVGDLVIATKSAAADLGAESEGGFISIDELGFGSAVIECDEKAGDSLWQECNHRFLPVHKGSVLTLSTVTGTADTADRLLGLYPDAFCEAMEGFGVATAAKQAGRPYLEVRSISNPVGPRDRGAWQIKEALARLTEASRLMKEVL</sequence>